<comment type="caution">
    <text evidence="1">The sequence shown here is derived from an EMBL/GenBank/DDBJ whole genome shotgun (WGS) entry which is preliminary data.</text>
</comment>
<reference evidence="2 3" key="2">
    <citation type="submission" date="2024-07" db="EMBL/GenBank/DDBJ databases">
        <authorList>
            <person name="Akdeniz Z."/>
        </authorList>
    </citation>
    <scope>NUCLEOTIDE SEQUENCE [LARGE SCALE GENOMIC DNA]</scope>
</reference>
<dbReference type="EMBL" id="CATOUU010000972">
    <property type="protein sequence ID" value="CAI9964124.1"/>
    <property type="molecule type" value="Genomic_DNA"/>
</dbReference>
<gene>
    <name evidence="2" type="ORF">HINF_LOCUS14854</name>
    <name evidence="1" type="ORF">HINF_LOCUS51769</name>
</gene>
<dbReference type="AlphaFoldDB" id="A0AA86QQM9"/>
<dbReference type="Proteomes" id="UP001642409">
    <property type="component" value="Unassembled WGS sequence"/>
</dbReference>
<organism evidence="1">
    <name type="scientific">Hexamita inflata</name>
    <dbReference type="NCBI Taxonomy" id="28002"/>
    <lineage>
        <taxon>Eukaryota</taxon>
        <taxon>Metamonada</taxon>
        <taxon>Diplomonadida</taxon>
        <taxon>Hexamitidae</taxon>
        <taxon>Hexamitinae</taxon>
        <taxon>Hexamita</taxon>
    </lineage>
</organism>
<accession>A0AA86QQM9</accession>
<dbReference type="EMBL" id="CAXDID020000035">
    <property type="protein sequence ID" value="CAL5996627.1"/>
    <property type="molecule type" value="Genomic_DNA"/>
</dbReference>
<keyword evidence="3" id="KW-1185">Reference proteome</keyword>
<evidence type="ECO:0000313" key="3">
    <source>
        <dbReference type="Proteomes" id="UP001642409"/>
    </source>
</evidence>
<sequence length="136" mass="16257">MVIQRQLRSDVVVPGSNKLIIYSMLQKTRVRTKDPSRFTAFEFRYFMKFKKISKQQQLLICVENTPPICSCGVEPSFYMQLLQKYLNLQRYNNDVQKRLLVDNSLHKIDFFIHYLALYEKRNTQKIQQLISTQNSK</sequence>
<proteinExistence type="predicted"/>
<name>A0AA86QQM9_9EUKA</name>
<reference evidence="1" key="1">
    <citation type="submission" date="2023-06" db="EMBL/GenBank/DDBJ databases">
        <authorList>
            <person name="Kurt Z."/>
        </authorList>
    </citation>
    <scope>NUCLEOTIDE SEQUENCE</scope>
</reference>
<evidence type="ECO:0000313" key="2">
    <source>
        <dbReference type="EMBL" id="CAL5996627.1"/>
    </source>
</evidence>
<evidence type="ECO:0000313" key="1">
    <source>
        <dbReference type="EMBL" id="CAI9964124.1"/>
    </source>
</evidence>
<protein>
    <submittedName>
        <fullName evidence="2">Hypothetical_protein</fullName>
    </submittedName>
</protein>